<protein>
    <submittedName>
        <fullName evidence="8">Uncharacterized protein</fullName>
    </submittedName>
</protein>
<organism evidence="8 9">
    <name type="scientific">Owenia fusiformis</name>
    <name type="common">Polychaete worm</name>
    <dbReference type="NCBI Taxonomy" id="6347"/>
    <lineage>
        <taxon>Eukaryota</taxon>
        <taxon>Metazoa</taxon>
        <taxon>Spiralia</taxon>
        <taxon>Lophotrochozoa</taxon>
        <taxon>Annelida</taxon>
        <taxon>Polychaeta</taxon>
        <taxon>Sedentaria</taxon>
        <taxon>Canalipalpata</taxon>
        <taxon>Sabellida</taxon>
        <taxon>Oweniida</taxon>
        <taxon>Oweniidae</taxon>
        <taxon>Owenia</taxon>
    </lineage>
</organism>
<evidence type="ECO:0000256" key="3">
    <source>
        <dbReference type="ARBA" id="ARBA00022989"/>
    </source>
</evidence>
<keyword evidence="7" id="KW-0807">Transducer</keyword>
<dbReference type="GO" id="GO:0004930">
    <property type="term" value="F:G protein-coupled receptor activity"/>
    <property type="evidence" value="ECO:0007669"/>
    <property type="project" value="UniProtKB-KW"/>
</dbReference>
<dbReference type="PROSITE" id="PS50262">
    <property type="entry name" value="G_PROTEIN_RECEP_F1_2"/>
    <property type="match status" value="1"/>
</dbReference>
<gene>
    <name evidence="8" type="ORF">OFUS_LOCUS23419</name>
</gene>
<keyword evidence="5" id="KW-0472">Membrane</keyword>
<comment type="caution">
    <text evidence="8">The sequence shown here is derived from an EMBL/GenBank/DDBJ whole genome shotgun (WGS) entry which is preliminary data.</text>
</comment>
<dbReference type="EMBL" id="CAIIXF020000011">
    <property type="protein sequence ID" value="CAH1799407.1"/>
    <property type="molecule type" value="Genomic_DNA"/>
</dbReference>
<reference evidence="8" key="1">
    <citation type="submission" date="2022-03" db="EMBL/GenBank/DDBJ databases">
        <authorList>
            <person name="Martin C."/>
        </authorList>
    </citation>
    <scope>NUCLEOTIDE SEQUENCE</scope>
</reference>
<dbReference type="PANTHER" id="PTHR24243:SF208">
    <property type="entry name" value="PYROKININ-1 RECEPTOR"/>
    <property type="match status" value="1"/>
</dbReference>
<evidence type="ECO:0000313" key="8">
    <source>
        <dbReference type="EMBL" id="CAH1799407.1"/>
    </source>
</evidence>
<dbReference type="OrthoDB" id="6147389at2759"/>
<evidence type="ECO:0000256" key="6">
    <source>
        <dbReference type="ARBA" id="ARBA00023170"/>
    </source>
</evidence>
<name>A0A8J1XJ59_OWEFU</name>
<dbReference type="AlphaFoldDB" id="A0A8J1XJ59"/>
<dbReference type="PRINTS" id="PR00237">
    <property type="entry name" value="GPCRRHODOPSN"/>
</dbReference>
<feature type="non-terminal residue" evidence="8">
    <location>
        <position position="273"/>
    </location>
</feature>
<comment type="subcellular location">
    <subcellularLocation>
        <location evidence="1">Membrane</location>
        <topology evidence="1">Multi-pass membrane protein</topology>
    </subcellularLocation>
</comment>
<dbReference type="CDD" id="cd00637">
    <property type="entry name" value="7tm_classA_rhodopsin-like"/>
    <property type="match status" value="1"/>
</dbReference>
<evidence type="ECO:0000256" key="4">
    <source>
        <dbReference type="ARBA" id="ARBA00023040"/>
    </source>
</evidence>
<keyword evidence="9" id="KW-1185">Reference proteome</keyword>
<evidence type="ECO:0000256" key="2">
    <source>
        <dbReference type="ARBA" id="ARBA00022692"/>
    </source>
</evidence>
<evidence type="ECO:0000256" key="1">
    <source>
        <dbReference type="ARBA" id="ARBA00004141"/>
    </source>
</evidence>
<evidence type="ECO:0000256" key="7">
    <source>
        <dbReference type="ARBA" id="ARBA00023224"/>
    </source>
</evidence>
<evidence type="ECO:0000313" key="9">
    <source>
        <dbReference type="Proteomes" id="UP000749559"/>
    </source>
</evidence>
<keyword evidence="6" id="KW-0675">Receptor</keyword>
<sequence length="273" mass="30826">MTTPVTEDTENFTSSSQSLGNATFMLQPHIYDPSLAKLAFHNKPSRLSGILLTCMCCADVLINLAVLLVIIAVKAMHTPTNYYIASLNVSNLILPFYLIYYGLDGYWRENNKSDLRCKGETYVTYLVGLSISYTLIAMAIDRYRGIVTPQKTKRTKRQTCLIIVGIWAVITIIGLVPASAYRHRPITVSYEPFFSHNLTICELNYKYGYFSEMILVYIIPVGIQMVLYMRIINVLRKPSLANSSSSTNVKGKAVKMMITILASFILLWMPLFI</sequence>
<dbReference type="Gene3D" id="1.20.1070.10">
    <property type="entry name" value="Rhodopsin 7-helix transmembrane proteins"/>
    <property type="match status" value="1"/>
</dbReference>
<dbReference type="Pfam" id="PF00001">
    <property type="entry name" value="7tm_1"/>
    <property type="match status" value="1"/>
</dbReference>
<dbReference type="InterPro" id="IPR000276">
    <property type="entry name" value="GPCR_Rhodpsn"/>
</dbReference>
<evidence type="ECO:0000256" key="5">
    <source>
        <dbReference type="ARBA" id="ARBA00023136"/>
    </source>
</evidence>
<dbReference type="PANTHER" id="PTHR24243">
    <property type="entry name" value="G-PROTEIN COUPLED RECEPTOR"/>
    <property type="match status" value="1"/>
</dbReference>
<dbReference type="GO" id="GO:0016020">
    <property type="term" value="C:membrane"/>
    <property type="evidence" value="ECO:0007669"/>
    <property type="project" value="UniProtKB-SubCell"/>
</dbReference>
<keyword evidence="2" id="KW-0812">Transmembrane</keyword>
<keyword evidence="4" id="KW-0297">G-protein coupled receptor</keyword>
<accession>A0A8J1XJ59</accession>
<dbReference type="InterPro" id="IPR017452">
    <property type="entry name" value="GPCR_Rhodpsn_7TM"/>
</dbReference>
<dbReference type="SUPFAM" id="SSF81321">
    <property type="entry name" value="Family A G protein-coupled receptor-like"/>
    <property type="match status" value="1"/>
</dbReference>
<proteinExistence type="predicted"/>
<keyword evidence="3" id="KW-1133">Transmembrane helix</keyword>
<dbReference type="Proteomes" id="UP000749559">
    <property type="component" value="Unassembled WGS sequence"/>
</dbReference>